<dbReference type="PANTHER" id="PTHR11246:SF5">
    <property type="entry name" value="PRE-MRNA-SPLICING FACTOR SYF1"/>
    <property type="match status" value="1"/>
</dbReference>
<evidence type="ECO:0000256" key="9">
    <source>
        <dbReference type="ARBA" id="ARBA00037272"/>
    </source>
</evidence>
<dbReference type="OrthoDB" id="10067343at2759"/>
<organism evidence="16 17">
    <name type="scientific">Colletotrichum fioriniae PJ7</name>
    <dbReference type="NCBI Taxonomy" id="1445577"/>
    <lineage>
        <taxon>Eukaryota</taxon>
        <taxon>Fungi</taxon>
        <taxon>Dikarya</taxon>
        <taxon>Ascomycota</taxon>
        <taxon>Pezizomycotina</taxon>
        <taxon>Sordariomycetes</taxon>
        <taxon>Hypocreomycetidae</taxon>
        <taxon>Glomerellales</taxon>
        <taxon>Glomerellaceae</taxon>
        <taxon>Colletotrichum</taxon>
        <taxon>Colletotrichum acutatum species complex</taxon>
    </lineage>
</organism>
<evidence type="ECO:0000313" key="17">
    <source>
        <dbReference type="Proteomes" id="UP000020467"/>
    </source>
</evidence>
<dbReference type="Pfam" id="PF23220">
    <property type="entry name" value="HAT_Syf1_M"/>
    <property type="match status" value="1"/>
</dbReference>
<evidence type="ECO:0000256" key="12">
    <source>
        <dbReference type="SAM" id="MobiDB-lite"/>
    </source>
</evidence>
<comment type="subcellular location">
    <subcellularLocation>
        <location evidence="1">Nucleus</location>
    </subcellularLocation>
</comment>
<dbReference type="FunFam" id="1.25.40.10:FF:000038">
    <property type="entry name" value="Putative pre-mRNA-splicing factor SYF1"/>
    <property type="match status" value="1"/>
</dbReference>
<evidence type="ECO:0000256" key="3">
    <source>
        <dbReference type="ARBA" id="ARBA00011524"/>
    </source>
</evidence>
<dbReference type="FunFam" id="1.25.40.10:FF:000023">
    <property type="entry name" value="Pre-mRNA-splicing factor SYF1"/>
    <property type="match status" value="1"/>
</dbReference>
<dbReference type="HOGENOM" id="CLU_007736_0_0_1"/>
<feature type="region of interest" description="Disordered" evidence="12">
    <location>
        <begin position="797"/>
        <end position="822"/>
    </location>
</feature>
<dbReference type="Pfam" id="PF23233">
    <property type="entry name" value="HAT_Syf1_CNRKL1_N"/>
    <property type="match status" value="1"/>
</dbReference>
<dbReference type="SUPFAM" id="SSF48452">
    <property type="entry name" value="TPR-like"/>
    <property type="match status" value="3"/>
</dbReference>
<dbReference type="Pfam" id="PF23231">
    <property type="entry name" value="HAT_Syf1_CNRKL1_C"/>
    <property type="match status" value="1"/>
</dbReference>
<comment type="function">
    <text evidence="9">Involved in pre-mRNA splicing and cell cycle progression.</text>
</comment>
<dbReference type="InterPro" id="IPR055433">
    <property type="entry name" value="HAT_Syf1-like_N"/>
</dbReference>
<evidence type="ECO:0000256" key="2">
    <source>
        <dbReference type="ARBA" id="ARBA00008644"/>
    </source>
</evidence>
<keyword evidence="5" id="KW-0747">Spliceosome</keyword>
<accession>A0A010R726</accession>
<comment type="caution">
    <text evidence="16">The sequence shown here is derived from an EMBL/GenBank/DDBJ whole genome shotgun (WGS) entry which is preliminary data.</text>
</comment>
<keyword evidence="6" id="KW-0677">Repeat</keyword>
<dbReference type="Gene3D" id="1.25.40.10">
    <property type="entry name" value="Tetratricopeptide repeat domain"/>
    <property type="match status" value="5"/>
</dbReference>
<dbReference type="InterPro" id="IPR011990">
    <property type="entry name" value="TPR-like_helical_dom_sf"/>
</dbReference>
<keyword evidence="4" id="KW-0507">mRNA processing</keyword>
<evidence type="ECO:0000256" key="5">
    <source>
        <dbReference type="ARBA" id="ARBA00022728"/>
    </source>
</evidence>
<feature type="domain" description="Pre-mRNA-splicing factor Syf1/CRNKL1-like C-terminal HAT-repeats" evidence="14">
    <location>
        <begin position="400"/>
        <end position="783"/>
    </location>
</feature>
<dbReference type="InterPro" id="IPR045075">
    <property type="entry name" value="Syf1-like"/>
</dbReference>
<evidence type="ECO:0000259" key="15">
    <source>
        <dbReference type="Pfam" id="PF23233"/>
    </source>
</evidence>
<evidence type="ECO:0000256" key="4">
    <source>
        <dbReference type="ARBA" id="ARBA00022664"/>
    </source>
</evidence>
<keyword evidence="8" id="KW-0539">Nucleus</keyword>
<evidence type="ECO:0000256" key="7">
    <source>
        <dbReference type="ARBA" id="ARBA00023187"/>
    </source>
</evidence>
<dbReference type="GO" id="GO:0000349">
    <property type="term" value="P:generation of catalytic spliceosome for first transesterification step"/>
    <property type="evidence" value="ECO:0007669"/>
    <property type="project" value="TreeGrafter"/>
</dbReference>
<evidence type="ECO:0000256" key="11">
    <source>
        <dbReference type="ARBA" id="ARBA00067212"/>
    </source>
</evidence>
<dbReference type="InterPro" id="IPR003107">
    <property type="entry name" value="HAT"/>
</dbReference>
<evidence type="ECO:0000259" key="14">
    <source>
        <dbReference type="Pfam" id="PF23231"/>
    </source>
</evidence>
<dbReference type="EMBL" id="JARH01000874">
    <property type="protein sequence ID" value="EXF76031.1"/>
    <property type="molecule type" value="Genomic_DNA"/>
</dbReference>
<evidence type="ECO:0000256" key="10">
    <source>
        <dbReference type="ARBA" id="ARBA00039472"/>
    </source>
</evidence>
<dbReference type="AlphaFoldDB" id="A0A010R726"/>
<dbReference type="FunFam" id="1.25.40.10:FF:000666">
    <property type="entry name" value="DNA repair and transcription protein (Xab2)"/>
    <property type="match status" value="1"/>
</dbReference>
<dbReference type="eggNOG" id="KOG2047">
    <property type="taxonomic scope" value="Eukaryota"/>
</dbReference>
<comment type="subunit">
    <text evidence="3">Associated with the spliceosome.</text>
</comment>
<sequence>MPAPTLLNGSQRRPELHLVSDEDSVYEQDILRNPGSIKPWLAYIQFKSQHGTVHERAFVLERACLQLPRSYKLWKMYLTFRTKHVSKLNAAIFPAEYRKVNALFERALILLNKMPRIWELYLKFLLQQPLVTTTRRTFDRALRALPLTQHNRIWALYKPFINSAAGISAVKVWRRYMQIHPEDAEDFIELLVQVGFYTEAIKKYMDILNNPRFTSKQGKGHYELWSEMVDLMVEHAAEIETGHETGIDVDRIVRSGIVRFADQRGKLWCGLATYWIRRGSFERARDVLEEAITTVMTVRDFTLVFDSYTEFEESIIGALMEVASDRADNGMVDEEADFELDIRMMRFEQLMDRRPFLLNDVVLRQNPNNVSEWEKRVALWGDNHLEVVQTYTAAIATIQPKKAVGAFHQLWANYAKFYERGGDIRNARIIMEKAVKVPFKSVAELADMWIEWAEMELRNENFDDAVRIMAKAVQAPKRSTVDYFDETLSPQQRVHKSWKLWSFYVDLVESVSSVEDTRKVYERIFELRIATPQTVVNYANLLEEHQYYEESFKIYERGLDLFSYPVAFELWNLYLTKAVDRKIGIERLRDLFEQAIEDCPPKFAKVIYLMYGNLEEERGLARHAMRIYERATRAVADEDRADMFNFYITKSASNFGLPSTRPIYEKAISTLPDTEARDMCLKFADMEKRLGEIDRARAIYGHASQFCDPRTSPAFWTKWESFEVQHGNEDTFKEMLRIKRSVQAQYNTDVNFIASQALARSQRRPEDSGDAEVDDAMAALERQARAPAGFVAASDATKMNSTLEAPPAPANPDAIDIDDLDE</sequence>
<protein>
    <recommendedName>
        <fullName evidence="10">Pre-mRNA-splicing factor SYF1</fullName>
    </recommendedName>
    <alternativeName>
        <fullName evidence="11">Pre-mRNA-splicing factor syf1</fullName>
    </alternativeName>
</protein>
<evidence type="ECO:0000256" key="8">
    <source>
        <dbReference type="ARBA" id="ARBA00023242"/>
    </source>
</evidence>
<evidence type="ECO:0000256" key="6">
    <source>
        <dbReference type="ARBA" id="ARBA00022737"/>
    </source>
</evidence>
<evidence type="ECO:0000256" key="1">
    <source>
        <dbReference type="ARBA" id="ARBA00004123"/>
    </source>
</evidence>
<keyword evidence="17" id="KW-1185">Reference proteome</keyword>
<feature type="domain" description="Pre-mRNA-splicing factor Syf1-like N-terminal HAT-repeats" evidence="15">
    <location>
        <begin position="22"/>
        <end position="182"/>
    </location>
</feature>
<dbReference type="InterPro" id="IPR056350">
    <property type="entry name" value="HAT_Syf1_central"/>
</dbReference>
<reference evidence="16 17" key="1">
    <citation type="submission" date="2014-02" db="EMBL/GenBank/DDBJ databases">
        <title>The genome sequence of Colletotrichum fioriniae PJ7.</title>
        <authorList>
            <person name="Baroncelli R."/>
            <person name="Thon M.R."/>
        </authorList>
    </citation>
    <scope>NUCLEOTIDE SEQUENCE [LARGE SCALE GENOMIC DNA]</scope>
    <source>
        <strain evidence="16 17">PJ7</strain>
    </source>
</reference>
<dbReference type="GO" id="GO:0071007">
    <property type="term" value="C:U2-type catalytic step 2 spliceosome"/>
    <property type="evidence" value="ECO:0007669"/>
    <property type="project" value="TreeGrafter"/>
</dbReference>
<gene>
    <name evidence="16" type="ORF">CFIO01_00516</name>
</gene>
<evidence type="ECO:0000313" key="16">
    <source>
        <dbReference type="EMBL" id="EXF76031.1"/>
    </source>
</evidence>
<dbReference type="SMART" id="SM00386">
    <property type="entry name" value="HAT"/>
    <property type="match status" value="11"/>
</dbReference>
<dbReference type="PANTHER" id="PTHR11246">
    <property type="entry name" value="PRE-MRNA SPLICING FACTOR"/>
    <property type="match status" value="1"/>
</dbReference>
<dbReference type="InterPro" id="IPR055430">
    <property type="entry name" value="HAT_Syf1_CNRKL1_C"/>
</dbReference>
<keyword evidence="7" id="KW-0508">mRNA splicing</keyword>
<comment type="similarity">
    <text evidence="2">Belongs to the crooked-neck family.</text>
</comment>
<dbReference type="KEGG" id="cfj:CFIO01_00516"/>
<dbReference type="GO" id="GO:0000974">
    <property type="term" value="C:Prp19 complex"/>
    <property type="evidence" value="ECO:0007669"/>
    <property type="project" value="TreeGrafter"/>
</dbReference>
<feature type="domain" description="Pre-mRNA-splicing factor SYF1 central HAT repeats" evidence="13">
    <location>
        <begin position="185"/>
        <end position="398"/>
    </location>
</feature>
<name>A0A010R726_9PEZI</name>
<dbReference type="STRING" id="1445577.A0A010R726"/>
<dbReference type="Proteomes" id="UP000020467">
    <property type="component" value="Unassembled WGS sequence"/>
</dbReference>
<dbReference type="GO" id="GO:0071014">
    <property type="term" value="C:post-mRNA release spliceosomal complex"/>
    <property type="evidence" value="ECO:0007669"/>
    <property type="project" value="TreeGrafter"/>
</dbReference>
<evidence type="ECO:0000259" key="13">
    <source>
        <dbReference type="Pfam" id="PF23220"/>
    </source>
</evidence>
<proteinExistence type="inferred from homology"/>